<dbReference type="Proteomes" id="UP001197247">
    <property type="component" value="Unassembled WGS sequence"/>
</dbReference>
<dbReference type="RefSeq" id="WP_214159854.1">
    <property type="nucleotide sequence ID" value="NZ_JAHBAY010000016.1"/>
</dbReference>
<dbReference type="GO" id="GO:0051213">
    <property type="term" value="F:dioxygenase activity"/>
    <property type="evidence" value="ECO:0007669"/>
    <property type="project" value="UniProtKB-KW"/>
</dbReference>
<keyword evidence="2" id="KW-0479">Metal-binding</keyword>
<dbReference type="Gene3D" id="3.60.130.10">
    <property type="entry name" value="Clavaminate synthase-like"/>
    <property type="match status" value="1"/>
</dbReference>
<gene>
    <name evidence="6" type="ORF">KIH74_30515</name>
</gene>
<reference evidence="6 7" key="1">
    <citation type="submission" date="2021-05" db="EMBL/GenBank/DDBJ databases">
        <title>Kineosporia and Streptomyces sp. nov. two new marine actinobacteria isolated from Coral.</title>
        <authorList>
            <person name="Buangrab K."/>
            <person name="Sutthacheep M."/>
            <person name="Yeemin T."/>
            <person name="Harunari E."/>
            <person name="Igarashi Y."/>
            <person name="Kanchanasin P."/>
            <person name="Tanasupawat S."/>
            <person name="Phongsopitanun W."/>
        </authorList>
    </citation>
    <scope>NUCLEOTIDE SEQUENCE [LARGE SCALE GENOMIC DNA]</scope>
    <source>
        <strain evidence="6 7">J2-2</strain>
    </source>
</reference>
<proteinExistence type="inferred from homology"/>
<sequence>MTRTLSLSKIVLIRDTTTRVFDELRRQVPDHAGAPAELAKIGQSVLREHLDPHALAELERFAAGGYEALLCRNFRFDDQVASPASGFADEEALAVTNAVHLGLLEMLGLDTFSVPYENAGALVRNVTFVPEAAGTTSSWGADTEFFWHTDNPNWPFVAGGRPQHETVPAYLSFCAMRNHEKASTDMVSVDHVVAGLDRATIAALSRPEFSFTAPASNESPAARAVLPVLEADGEAFRARFDVGAVEATTPGARAALDRLNTRLEAIDGVRLVLDSGDFFIFDNRRVFHRRRAFTPRTDGTGRWLRRCYGIERTSR</sequence>
<dbReference type="InterPro" id="IPR042098">
    <property type="entry name" value="TauD-like_sf"/>
</dbReference>
<protein>
    <submittedName>
        <fullName evidence="6">TauD/TfdA family dioxygenase</fullName>
    </submittedName>
</protein>
<dbReference type="EMBL" id="JAHBAY010000016">
    <property type="protein sequence ID" value="MBT0773318.1"/>
    <property type="molecule type" value="Genomic_DNA"/>
</dbReference>
<dbReference type="PIRSF" id="PIRSF019543">
    <property type="entry name" value="Clavaminate_syn"/>
    <property type="match status" value="1"/>
</dbReference>
<evidence type="ECO:0000256" key="4">
    <source>
        <dbReference type="ARBA" id="ARBA00023004"/>
    </source>
</evidence>
<name>A0ABS5TQP6_9ACTN</name>
<evidence type="ECO:0000313" key="7">
    <source>
        <dbReference type="Proteomes" id="UP001197247"/>
    </source>
</evidence>
<keyword evidence="7" id="KW-1185">Reference proteome</keyword>
<feature type="domain" description="TauD/TfdA-like" evidence="5">
    <location>
        <begin position="234"/>
        <end position="308"/>
    </location>
</feature>
<keyword evidence="6" id="KW-0223">Dioxygenase</keyword>
<comment type="caution">
    <text evidence="6">The sequence shown here is derived from an EMBL/GenBank/DDBJ whole genome shotgun (WGS) entry which is preliminary data.</text>
</comment>
<evidence type="ECO:0000256" key="2">
    <source>
        <dbReference type="ARBA" id="ARBA00022723"/>
    </source>
</evidence>
<organism evidence="6 7">
    <name type="scientific">Kineosporia corallincola</name>
    <dbReference type="NCBI Taxonomy" id="2835133"/>
    <lineage>
        <taxon>Bacteria</taxon>
        <taxon>Bacillati</taxon>
        <taxon>Actinomycetota</taxon>
        <taxon>Actinomycetes</taxon>
        <taxon>Kineosporiales</taxon>
        <taxon>Kineosporiaceae</taxon>
        <taxon>Kineosporia</taxon>
    </lineage>
</organism>
<dbReference type="SUPFAM" id="SSF51197">
    <property type="entry name" value="Clavaminate synthase-like"/>
    <property type="match status" value="1"/>
</dbReference>
<keyword evidence="3" id="KW-0560">Oxidoreductase</keyword>
<dbReference type="InterPro" id="IPR014503">
    <property type="entry name" value="Clavaminate_syn-like"/>
</dbReference>
<accession>A0ABS5TQP6</accession>
<dbReference type="Pfam" id="PF02668">
    <property type="entry name" value="TauD"/>
    <property type="match status" value="1"/>
</dbReference>
<evidence type="ECO:0000256" key="3">
    <source>
        <dbReference type="ARBA" id="ARBA00023002"/>
    </source>
</evidence>
<evidence type="ECO:0000259" key="5">
    <source>
        <dbReference type="Pfam" id="PF02668"/>
    </source>
</evidence>
<keyword evidence="4" id="KW-0408">Iron</keyword>
<dbReference type="InterPro" id="IPR003819">
    <property type="entry name" value="TauD/TfdA-like"/>
</dbReference>
<comment type="similarity">
    <text evidence="1">Belongs to the clavaminate synthase family.</text>
</comment>
<evidence type="ECO:0000313" key="6">
    <source>
        <dbReference type="EMBL" id="MBT0773318.1"/>
    </source>
</evidence>
<evidence type="ECO:0000256" key="1">
    <source>
        <dbReference type="ARBA" id="ARBA00008425"/>
    </source>
</evidence>